<proteinExistence type="predicted"/>
<sequence length="128" mass="14793">MNCLSKDGLRIEELKNLIVKMVREKRNVSFVDIEKIFESKDIDYLGDYAIATSKNEHIFVWGGWRADFVDLISQVCKENLIEMEPCSPLVYAVDGKMLSMPLVKEAFFYKTDHWLPVVLINPGTSKYL</sequence>
<evidence type="ECO:0000313" key="1">
    <source>
        <dbReference type="EMBL" id="NFA41314.1"/>
    </source>
</evidence>
<protein>
    <submittedName>
        <fullName evidence="1">Pathogenicity island protein</fullName>
    </submittedName>
</protein>
<dbReference type="Proteomes" id="UP000472355">
    <property type="component" value="Unassembled WGS sequence"/>
</dbReference>
<evidence type="ECO:0000313" key="2">
    <source>
        <dbReference type="Proteomes" id="UP000472355"/>
    </source>
</evidence>
<dbReference type="EMBL" id="SGKU01000003">
    <property type="protein sequence ID" value="NFA41314.1"/>
    <property type="molecule type" value="Genomic_DNA"/>
</dbReference>
<comment type="caution">
    <text evidence="1">The sequence shown here is derived from an EMBL/GenBank/DDBJ whole genome shotgun (WGS) entry which is preliminary data.</text>
</comment>
<organism evidence="1 2">
    <name type="scientific">Clostridium botulinum</name>
    <dbReference type="NCBI Taxonomy" id="1491"/>
    <lineage>
        <taxon>Bacteria</taxon>
        <taxon>Bacillati</taxon>
        <taxon>Bacillota</taxon>
        <taxon>Clostridia</taxon>
        <taxon>Eubacteriales</taxon>
        <taxon>Clostridiaceae</taxon>
        <taxon>Clostridium</taxon>
    </lineage>
</organism>
<gene>
    <name evidence="1" type="ORF">EXM65_01670</name>
</gene>
<name>A0A6M0SLN6_CLOBO</name>
<dbReference type="AlphaFoldDB" id="A0A6M0SLN6"/>
<accession>A0A6M0SLN6</accession>
<reference evidence="1 2" key="1">
    <citation type="submission" date="2019-02" db="EMBL/GenBank/DDBJ databases">
        <title>Genome sequencing of Clostridium botulinum clinical isolates.</title>
        <authorList>
            <person name="Brunt J."/>
            <person name="Van Vliet A.H.M."/>
            <person name="Stringer S.C."/>
            <person name="Grant K.A."/>
            <person name="Carter A.C."/>
            <person name="Peck M.W."/>
        </authorList>
    </citation>
    <scope>NUCLEOTIDE SEQUENCE [LARGE SCALE GENOMIC DNA]</scope>
    <source>
        <strain evidence="1 2">H113700579</strain>
    </source>
</reference>